<gene>
    <name evidence="1" type="ordered locus">Tter_1819</name>
</gene>
<dbReference type="AlphaFoldDB" id="D1CD60"/>
<dbReference type="PANTHER" id="PTHR37804:SF1">
    <property type="entry name" value="CDAA REGULATORY PROTEIN CDAR"/>
    <property type="match status" value="1"/>
</dbReference>
<reference evidence="2" key="1">
    <citation type="journal article" date="2010" name="Stand. Genomic Sci.">
        <title>Complete genome sequence of 'Thermobaculum terrenum' type strain (YNP1).</title>
        <authorList>
            <person name="Kiss H."/>
            <person name="Cleland D."/>
            <person name="Lapidus A."/>
            <person name="Lucas S."/>
            <person name="Glavina Del Rio T."/>
            <person name="Nolan M."/>
            <person name="Tice H."/>
            <person name="Han C."/>
            <person name="Goodwin L."/>
            <person name="Pitluck S."/>
            <person name="Liolios K."/>
            <person name="Ivanova N."/>
            <person name="Mavromatis K."/>
            <person name="Ovchinnikova G."/>
            <person name="Pati A."/>
            <person name="Chen A."/>
            <person name="Palaniappan K."/>
            <person name="Land M."/>
            <person name="Hauser L."/>
            <person name="Chang Y."/>
            <person name="Jeffries C."/>
            <person name="Lu M."/>
            <person name="Brettin T."/>
            <person name="Detter J."/>
            <person name="Goker M."/>
            <person name="Tindall B."/>
            <person name="Beck B."/>
            <person name="McDermott T."/>
            <person name="Woyke T."/>
            <person name="Bristow J."/>
            <person name="Eisen J."/>
            <person name="Markowitz V."/>
            <person name="Hugenholtz P."/>
            <person name="Kyrpides N."/>
            <person name="Klenk H."/>
            <person name="Cheng J."/>
        </authorList>
    </citation>
    <scope>NUCLEOTIDE SEQUENCE [LARGE SCALE GENOMIC DNA]</scope>
    <source>
        <strain evidence="2">ATCC BAA-798 / YNP1</strain>
    </source>
</reference>
<dbReference type="RefSeq" id="WP_012875757.1">
    <property type="nucleotide sequence ID" value="NC_013525.1"/>
</dbReference>
<dbReference type="PANTHER" id="PTHR37804">
    <property type="entry name" value="CDAA REGULATORY PROTEIN CDAR"/>
    <property type="match status" value="1"/>
</dbReference>
<dbReference type="HOGENOM" id="CLU_1160672_0_0_0"/>
<evidence type="ECO:0000313" key="2">
    <source>
        <dbReference type="Proteomes" id="UP000000323"/>
    </source>
</evidence>
<name>D1CD60_THET1</name>
<dbReference type="Gene3D" id="2.170.120.40">
    <property type="entry name" value="YbbR-like domain"/>
    <property type="match status" value="1"/>
</dbReference>
<protein>
    <submittedName>
        <fullName evidence="1">YbbR family protein</fullName>
    </submittedName>
</protein>
<dbReference type="KEGG" id="ttr:Tter_1819"/>
<dbReference type="CDD" id="cd20206">
    <property type="entry name" value="YbbR"/>
    <property type="match status" value="1"/>
</dbReference>
<proteinExistence type="predicted"/>
<dbReference type="InterPro" id="IPR012505">
    <property type="entry name" value="YbbR"/>
</dbReference>
<dbReference type="OrthoDB" id="142713at2"/>
<accession>D1CD60</accession>
<evidence type="ECO:0000313" key="1">
    <source>
        <dbReference type="EMBL" id="ACZ42725.1"/>
    </source>
</evidence>
<organism evidence="1 2">
    <name type="scientific">Thermobaculum terrenum (strain ATCC BAA-798 / CCMEE 7001 / YNP1)</name>
    <dbReference type="NCBI Taxonomy" id="525904"/>
    <lineage>
        <taxon>Bacteria</taxon>
        <taxon>Bacillati</taxon>
        <taxon>Chloroflexota</taxon>
        <taxon>Chloroflexia</taxon>
        <taxon>Candidatus Thermobaculales</taxon>
        <taxon>Candidatus Thermobaculaceae</taxon>
        <taxon>Thermobaculum</taxon>
    </lineage>
</organism>
<dbReference type="eggNOG" id="COG4856">
    <property type="taxonomic scope" value="Bacteria"/>
</dbReference>
<keyword evidence="2" id="KW-1185">Reference proteome</keyword>
<dbReference type="InterPro" id="IPR053154">
    <property type="entry name" value="c-di-AMP_regulator"/>
</dbReference>
<dbReference type="Gene3D" id="2.170.120.30">
    <property type="match status" value="1"/>
</dbReference>
<sequence length="239" mass="26348">MKEVPWRRIFVATKIPSSKLEAISSRLPRAAIALGMAILLWLYVTSTIDTQRILYPAVEVELRNLPPDMVLVSRVPTVTVTIQPLSPVLGGQIDRPRAYVDLSGVGPGVHTLPVQIEGLPGAQIVDVSPRRVRVILRKILSRKYPVQVQMSPQGINTNGKLKFTVEPKEVTVSGTMNQLSRVQKVVANINQQTLKPGTEITAEVQAYDENNRVIDSVTIDPQQVKIRITPQETPTPSPS</sequence>
<dbReference type="STRING" id="525904.Tter_1819"/>
<dbReference type="Proteomes" id="UP000000323">
    <property type="component" value="Chromosome 1"/>
</dbReference>
<dbReference type="EMBL" id="CP001825">
    <property type="protein sequence ID" value="ACZ42725.1"/>
    <property type="molecule type" value="Genomic_DNA"/>
</dbReference>
<dbReference type="Pfam" id="PF07949">
    <property type="entry name" value="YbbR"/>
    <property type="match status" value="2"/>
</dbReference>